<protein>
    <submittedName>
        <fullName evidence="4">Putative phage resolvase/recombinase for integration and excision</fullName>
    </submittedName>
</protein>
<dbReference type="Proteomes" id="UP000494322">
    <property type="component" value="Unassembled WGS sequence"/>
</dbReference>
<gene>
    <name evidence="4" type="ORF">BCO9919_07260</name>
</gene>
<dbReference type="RefSeq" id="WP_175241045.1">
    <property type="nucleotide sequence ID" value="NZ_CABWIK020000096.1"/>
</dbReference>
<evidence type="ECO:0000256" key="2">
    <source>
        <dbReference type="ARBA" id="ARBA00023172"/>
    </source>
</evidence>
<sequence>MISGKVVTYYRVSTAKQGLSGLGLDAQKDLVTRYLNGVTPIAEFTEVESGKNNERPQLRAALEMCKKKKATLVIAKLDRLSRSTAFVSSLIEAGTDFVAADNPHANKVMLQMFSVMAEWERDQISARTKAALAAAKARGVKLGQAGFANLQPVIAAREQAANEFAVGLSRVVQGFLADGMTRRAIVDELNRLQIRTARGGAWSLTQVQRLITRINGLQQEEIKLAA</sequence>
<keyword evidence="2" id="KW-0233">DNA recombination</keyword>
<evidence type="ECO:0000259" key="3">
    <source>
        <dbReference type="PROSITE" id="PS51736"/>
    </source>
</evidence>
<evidence type="ECO:0000256" key="1">
    <source>
        <dbReference type="ARBA" id="ARBA00023125"/>
    </source>
</evidence>
<dbReference type="InterPro" id="IPR050639">
    <property type="entry name" value="SSR_resolvase"/>
</dbReference>
<dbReference type="PANTHER" id="PTHR30461">
    <property type="entry name" value="DNA-INVERTASE FROM LAMBDOID PROPHAGE"/>
    <property type="match status" value="1"/>
</dbReference>
<dbReference type="Pfam" id="PF00239">
    <property type="entry name" value="Resolvase"/>
    <property type="match status" value="1"/>
</dbReference>
<dbReference type="AlphaFoldDB" id="A0A6J5JWH3"/>
<dbReference type="GO" id="GO:0000150">
    <property type="term" value="F:DNA strand exchange activity"/>
    <property type="evidence" value="ECO:0007669"/>
    <property type="project" value="InterPro"/>
</dbReference>
<dbReference type="SMART" id="SM00857">
    <property type="entry name" value="Resolvase"/>
    <property type="match status" value="1"/>
</dbReference>
<dbReference type="PROSITE" id="PS51736">
    <property type="entry name" value="RECOMBINASES_3"/>
    <property type="match status" value="1"/>
</dbReference>
<dbReference type="InterPro" id="IPR011109">
    <property type="entry name" value="DNA_bind_recombinase_dom"/>
</dbReference>
<dbReference type="GO" id="GO:0003677">
    <property type="term" value="F:DNA binding"/>
    <property type="evidence" value="ECO:0007669"/>
    <property type="project" value="UniProtKB-KW"/>
</dbReference>
<dbReference type="Pfam" id="PF07508">
    <property type="entry name" value="Recombinase"/>
    <property type="match status" value="1"/>
</dbReference>
<accession>A0A6J5JWH3</accession>
<feature type="domain" description="Resolvase/invertase-type recombinase catalytic" evidence="3">
    <location>
        <begin position="5"/>
        <end position="139"/>
    </location>
</feature>
<dbReference type="PANTHER" id="PTHR30461:SF2">
    <property type="entry name" value="SERINE RECOMBINASE PINE-RELATED"/>
    <property type="match status" value="1"/>
</dbReference>
<name>A0A6J5JWH3_9BURK</name>
<dbReference type="CDD" id="cd00338">
    <property type="entry name" value="Ser_Recombinase"/>
    <property type="match status" value="1"/>
</dbReference>
<organism evidence="4 5">
    <name type="scientific">Burkholderia cenocepacia</name>
    <dbReference type="NCBI Taxonomy" id="95486"/>
    <lineage>
        <taxon>Bacteria</taxon>
        <taxon>Pseudomonadati</taxon>
        <taxon>Pseudomonadota</taxon>
        <taxon>Betaproteobacteria</taxon>
        <taxon>Burkholderiales</taxon>
        <taxon>Burkholderiaceae</taxon>
        <taxon>Burkholderia</taxon>
        <taxon>Burkholderia cepacia complex</taxon>
    </lineage>
</organism>
<dbReference type="Gene3D" id="3.40.50.1390">
    <property type="entry name" value="Resolvase, N-terminal catalytic domain"/>
    <property type="match status" value="1"/>
</dbReference>
<dbReference type="SUPFAM" id="SSF53041">
    <property type="entry name" value="Resolvase-like"/>
    <property type="match status" value="1"/>
</dbReference>
<evidence type="ECO:0000313" key="5">
    <source>
        <dbReference type="Proteomes" id="UP000494322"/>
    </source>
</evidence>
<proteinExistence type="predicted"/>
<keyword evidence="1" id="KW-0238">DNA-binding</keyword>
<evidence type="ECO:0000313" key="4">
    <source>
        <dbReference type="EMBL" id="CAB3975909.1"/>
    </source>
</evidence>
<reference evidence="4 5" key="1">
    <citation type="submission" date="2020-04" db="EMBL/GenBank/DDBJ databases">
        <authorList>
            <person name="Depoorter E."/>
        </authorList>
    </citation>
    <scope>NUCLEOTIDE SEQUENCE [LARGE SCALE GENOMIC DNA]</scope>
    <source>
        <strain evidence="4 5">BCC0132</strain>
    </source>
</reference>
<dbReference type="InterPro" id="IPR006119">
    <property type="entry name" value="Resolv_N"/>
</dbReference>
<dbReference type="EMBL" id="CABWIK020000096">
    <property type="protein sequence ID" value="CAB3975909.1"/>
    <property type="molecule type" value="Genomic_DNA"/>
</dbReference>
<dbReference type="InterPro" id="IPR036162">
    <property type="entry name" value="Resolvase-like_N_sf"/>
</dbReference>